<feature type="transmembrane region" description="Helical" evidence="11">
    <location>
        <begin position="170"/>
        <end position="194"/>
    </location>
</feature>
<feature type="transmembrane region" description="Helical" evidence="11">
    <location>
        <begin position="106"/>
        <end position="128"/>
    </location>
</feature>
<evidence type="ECO:0000256" key="12">
    <source>
        <dbReference type="SAM" id="SignalP"/>
    </source>
</evidence>
<protein>
    <recommendedName>
        <fullName evidence="8">Sugar phosphate exchanger 3</fullName>
    </recommendedName>
    <alternativeName>
        <fullName evidence="9">Solute carrier family 37 member 3</fullName>
    </alternativeName>
</protein>
<dbReference type="AlphaFoldDB" id="A0A3N0XU77"/>
<feature type="transmembrane region" description="Helical" evidence="11">
    <location>
        <begin position="289"/>
        <end position="310"/>
    </location>
</feature>
<feature type="transmembrane region" description="Helical" evidence="11">
    <location>
        <begin position="357"/>
        <end position="376"/>
    </location>
</feature>
<dbReference type="PANTHER" id="PTHR43184:SF12">
    <property type="entry name" value="SUGAR PHOSPHATE EXCHANGER 3"/>
    <property type="match status" value="1"/>
</dbReference>
<evidence type="ECO:0000256" key="8">
    <source>
        <dbReference type="ARBA" id="ARBA00041091"/>
    </source>
</evidence>
<keyword evidence="5 11" id="KW-0812">Transmembrane</keyword>
<dbReference type="OrthoDB" id="3639251at2759"/>
<evidence type="ECO:0000256" key="5">
    <source>
        <dbReference type="ARBA" id="ARBA00022692"/>
    </source>
</evidence>
<dbReference type="Pfam" id="PF07690">
    <property type="entry name" value="MFS_1"/>
    <property type="match status" value="1"/>
</dbReference>
<keyword evidence="15" id="KW-1185">Reference proteome</keyword>
<dbReference type="Proteomes" id="UP000281406">
    <property type="component" value="Unassembled WGS sequence"/>
</dbReference>
<sequence length="462" mass="50489">MWSLYTYHQLLAFLLTFLSYVLLHSSRKTFSNVKVSISAQWTPSALQQNGSAITLSPGETWEDNKLFADVGEATLFLGALDSIFLFSYAVGLYISGVIGDRFNLRYVLSFGLCGSAVAEFIFGTLTEWLHFYNVYFYCVLWVINGLLQSTVWPCVVAIMGNWFGKSGRGFVFGLWSACASVGNILGAFLASSVLKYGYEYAFLVTSVVQFAGGVVVFFGLLTSPKEIGLSDPSETVLRSVTRDSDSRPLMSDDEDELCDENSSIQQQDEEPEPQPKAIGFLQAFCLPGVLPYSLAYACLKLVNYSFFFWLPFYLSNNFGWKEVQADRLSVWYDVGGIVGGTVQGLISDLLGKRAPVLVVSLVLAMGALVGYSRFLIGGPSNMISSAISADLGRQEALQNSQEALATVTGIVDGTGSIGAAAGQYLVSLIESKFGWMCVFYFFIIMVGNCICNATAQIHTFSQ</sequence>
<evidence type="ECO:0000256" key="1">
    <source>
        <dbReference type="ARBA" id="ARBA00004141"/>
    </source>
</evidence>
<evidence type="ECO:0000313" key="14">
    <source>
        <dbReference type="EMBL" id="ROJ52113.1"/>
    </source>
</evidence>
<feature type="signal peptide" evidence="12">
    <location>
        <begin position="1"/>
        <end position="26"/>
    </location>
</feature>
<evidence type="ECO:0000259" key="13">
    <source>
        <dbReference type="PROSITE" id="PS50850"/>
    </source>
</evidence>
<feature type="transmembrane region" description="Helical" evidence="11">
    <location>
        <begin position="73"/>
        <end position="94"/>
    </location>
</feature>
<dbReference type="InterPro" id="IPR036259">
    <property type="entry name" value="MFS_trans_sf"/>
</dbReference>
<dbReference type="FunFam" id="1.20.1250.20:FF:000028">
    <property type="entry name" value="Sugar phosphate exchanger 3 isoform 1"/>
    <property type="match status" value="1"/>
</dbReference>
<dbReference type="GO" id="GO:0022857">
    <property type="term" value="F:transmembrane transporter activity"/>
    <property type="evidence" value="ECO:0007669"/>
    <property type="project" value="InterPro"/>
</dbReference>
<feature type="chain" id="PRO_5017950393" description="Sugar phosphate exchanger 3" evidence="12">
    <location>
        <begin position="27"/>
        <end position="462"/>
    </location>
</feature>
<evidence type="ECO:0000256" key="9">
    <source>
        <dbReference type="ARBA" id="ARBA00042039"/>
    </source>
</evidence>
<organism evidence="14 15">
    <name type="scientific">Anabarilius grahami</name>
    <name type="common">Kanglang fish</name>
    <name type="synonym">Barilius grahami</name>
    <dbReference type="NCBI Taxonomy" id="495550"/>
    <lineage>
        <taxon>Eukaryota</taxon>
        <taxon>Metazoa</taxon>
        <taxon>Chordata</taxon>
        <taxon>Craniata</taxon>
        <taxon>Vertebrata</taxon>
        <taxon>Euteleostomi</taxon>
        <taxon>Actinopterygii</taxon>
        <taxon>Neopterygii</taxon>
        <taxon>Teleostei</taxon>
        <taxon>Ostariophysi</taxon>
        <taxon>Cypriniformes</taxon>
        <taxon>Xenocyprididae</taxon>
        <taxon>Xenocypridinae</taxon>
        <taxon>Xenocypridinae incertae sedis</taxon>
        <taxon>Anabarilius</taxon>
    </lineage>
</organism>
<dbReference type="InterPro" id="IPR020846">
    <property type="entry name" value="MFS_dom"/>
</dbReference>
<evidence type="ECO:0000256" key="11">
    <source>
        <dbReference type="SAM" id="Phobius"/>
    </source>
</evidence>
<keyword evidence="3" id="KW-0813">Transport</keyword>
<evidence type="ECO:0000256" key="6">
    <source>
        <dbReference type="ARBA" id="ARBA00022989"/>
    </source>
</evidence>
<evidence type="ECO:0000256" key="10">
    <source>
        <dbReference type="SAM" id="MobiDB-lite"/>
    </source>
</evidence>
<name>A0A3N0XU77_ANAGA</name>
<keyword evidence="6 11" id="KW-1133">Transmembrane helix</keyword>
<feature type="domain" description="Major facilitator superfamily (MFS) profile" evidence="13">
    <location>
        <begin position="5"/>
        <end position="462"/>
    </location>
</feature>
<dbReference type="PIRSF" id="PIRSF002808">
    <property type="entry name" value="Hexose_phosphate_transp"/>
    <property type="match status" value="1"/>
</dbReference>
<gene>
    <name evidence="14" type="ORF">DPX16_21279</name>
</gene>
<reference evidence="14 15" key="1">
    <citation type="submission" date="2018-10" db="EMBL/GenBank/DDBJ databases">
        <title>Genome assembly for a Yunnan-Guizhou Plateau 3E fish, Anabarilius grahami (Regan), and its evolutionary and genetic applications.</title>
        <authorList>
            <person name="Jiang W."/>
        </authorList>
    </citation>
    <scope>NUCLEOTIDE SEQUENCE [LARGE SCALE GENOMIC DNA]</scope>
    <source>
        <strain evidence="14">AG-KIZ</strain>
        <tissue evidence="14">Muscle</tissue>
    </source>
</reference>
<evidence type="ECO:0000256" key="2">
    <source>
        <dbReference type="ARBA" id="ARBA00009598"/>
    </source>
</evidence>
<dbReference type="Gene3D" id="1.20.1250.20">
    <property type="entry name" value="MFS general substrate transporter like domains"/>
    <property type="match status" value="2"/>
</dbReference>
<dbReference type="SUPFAM" id="SSF103473">
    <property type="entry name" value="MFS general substrate transporter"/>
    <property type="match status" value="1"/>
</dbReference>
<feature type="transmembrane region" description="Helical" evidence="11">
    <location>
        <begin position="200"/>
        <end position="221"/>
    </location>
</feature>
<dbReference type="CDD" id="cd17342">
    <property type="entry name" value="MFS_SLC37A3"/>
    <property type="match status" value="1"/>
</dbReference>
<keyword evidence="12" id="KW-0732">Signal</keyword>
<keyword evidence="7 11" id="KW-0472">Membrane</keyword>
<feature type="transmembrane region" description="Helical" evidence="11">
    <location>
        <begin position="433"/>
        <end position="455"/>
    </location>
</feature>
<dbReference type="GO" id="GO:0005789">
    <property type="term" value="C:endoplasmic reticulum membrane"/>
    <property type="evidence" value="ECO:0007669"/>
    <property type="project" value="TreeGrafter"/>
</dbReference>
<dbReference type="PANTHER" id="PTHR43184">
    <property type="entry name" value="MAJOR FACILITATOR SUPERFAMILY TRANSPORTER 16, ISOFORM B"/>
    <property type="match status" value="1"/>
</dbReference>
<accession>A0A3N0XU77</accession>
<dbReference type="InterPro" id="IPR000849">
    <property type="entry name" value="Sugar_P_transporter"/>
</dbReference>
<comment type="similarity">
    <text evidence="2">Belongs to the major facilitator superfamily. Organophosphate:Pi antiporter (OPA) (TC 2.A.1.4) family.</text>
</comment>
<keyword evidence="4" id="KW-0762">Sugar transport</keyword>
<dbReference type="PROSITE" id="PS50850">
    <property type="entry name" value="MFS"/>
    <property type="match status" value="1"/>
</dbReference>
<comment type="caution">
    <text evidence="14">The sequence shown here is derived from an EMBL/GenBank/DDBJ whole genome shotgun (WGS) entry which is preliminary data.</text>
</comment>
<dbReference type="InterPro" id="IPR011701">
    <property type="entry name" value="MFS"/>
</dbReference>
<comment type="subcellular location">
    <subcellularLocation>
        <location evidence="1">Membrane</location>
        <topology evidence="1">Multi-pass membrane protein</topology>
    </subcellularLocation>
</comment>
<evidence type="ECO:0000256" key="3">
    <source>
        <dbReference type="ARBA" id="ARBA00022448"/>
    </source>
</evidence>
<feature type="transmembrane region" description="Helical" evidence="11">
    <location>
        <begin position="134"/>
        <end position="158"/>
    </location>
</feature>
<dbReference type="EMBL" id="RJVU01060294">
    <property type="protein sequence ID" value="ROJ52113.1"/>
    <property type="molecule type" value="Genomic_DNA"/>
</dbReference>
<evidence type="ECO:0000256" key="4">
    <source>
        <dbReference type="ARBA" id="ARBA00022597"/>
    </source>
</evidence>
<proteinExistence type="inferred from homology"/>
<evidence type="ECO:0000256" key="7">
    <source>
        <dbReference type="ARBA" id="ARBA00023136"/>
    </source>
</evidence>
<feature type="region of interest" description="Disordered" evidence="10">
    <location>
        <begin position="241"/>
        <end position="271"/>
    </location>
</feature>
<evidence type="ECO:0000313" key="15">
    <source>
        <dbReference type="Proteomes" id="UP000281406"/>
    </source>
</evidence>
<feature type="transmembrane region" description="Helical" evidence="11">
    <location>
        <begin position="330"/>
        <end position="350"/>
    </location>
</feature>